<feature type="compositionally biased region" description="Low complexity" evidence="1">
    <location>
        <begin position="74"/>
        <end position="87"/>
    </location>
</feature>
<organism evidence="2 3">
    <name type="scientific">Brachybacterium paraconglomeratum</name>
    <dbReference type="NCBI Taxonomy" id="173362"/>
    <lineage>
        <taxon>Bacteria</taxon>
        <taxon>Bacillati</taxon>
        <taxon>Actinomycetota</taxon>
        <taxon>Actinomycetes</taxon>
        <taxon>Micrococcales</taxon>
        <taxon>Dermabacteraceae</taxon>
        <taxon>Brachybacterium</taxon>
    </lineage>
</organism>
<feature type="region of interest" description="Disordered" evidence="1">
    <location>
        <begin position="1"/>
        <end position="94"/>
    </location>
</feature>
<evidence type="ECO:0000313" key="2">
    <source>
        <dbReference type="EMBL" id="RRR19020.1"/>
    </source>
</evidence>
<feature type="compositionally biased region" description="Gly residues" evidence="1">
    <location>
        <begin position="20"/>
        <end position="47"/>
    </location>
</feature>
<gene>
    <name evidence="2" type="ORF">DS079_07800</name>
</gene>
<accession>A0A426SLE2</accession>
<proteinExistence type="predicted"/>
<reference evidence="2 3" key="1">
    <citation type="submission" date="2018-07" db="EMBL/GenBank/DDBJ databases">
        <title>Brachybacteriurn paraconglorneratum KCTC 9916.</title>
        <authorList>
            <person name="Li Y."/>
        </authorList>
    </citation>
    <scope>NUCLEOTIDE SEQUENCE [LARGE SCALE GENOMIC DNA]</scope>
    <source>
        <strain evidence="2 3">KCTC 9916</strain>
    </source>
</reference>
<dbReference type="AlphaFoldDB" id="A0A426SLE2"/>
<sequence length="219" mass="23120">MRAPRCGRRSPSQSGDGRRAAGGGRRAPGGGRRAPGGGRREAPGGGRPASCPPRDGDQPTLDPLRPLPHRYRISVPRSPRRTCSTRSASKPVPDVEQLPCRLRCGAGVPREAASDRLDRREVPVRRYRTSNNPATGAAPRSSSTGRTSKAVPGVEQLPAGGDAPRTARRPAHLSGGRGAVKRGGEEAQASSVSSRRLRVRFTSTGMPGPMVVDTVIFVM</sequence>
<feature type="compositionally biased region" description="Polar residues" evidence="1">
    <location>
        <begin position="129"/>
        <end position="147"/>
    </location>
</feature>
<comment type="caution">
    <text evidence="2">The sequence shown here is derived from an EMBL/GenBank/DDBJ whole genome shotgun (WGS) entry which is preliminary data.</text>
</comment>
<keyword evidence="3" id="KW-1185">Reference proteome</keyword>
<feature type="region of interest" description="Disordered" evidence="1">
    <location>
        <begin position="128"/>
        <end position="194"/>
    </location>
</feature>
<evidence type="ECO:0000313" key="3">
    <source>
        <dbReference type="Proteomes" id="UP000274327"/>
    </source>
</evidence>
<dbReference type="EMBL" id="QOCI01000005">
    <property type="protein sequence ID" value="RRR19020.1"/>
    <property type="molecule type" value="Genomic_DNA"/>
</dbReference>
<dbReference type="Proteomes" id="UP000274327">
    <property type="component" value="Unassembled WGS sequence"/>
</dbReference>
<name>A0A426SLE2_9MICO</name>
<protein>
    <submittedName>
        <fullName evidence="2">Uncharacterized protein</fullName>
    </submittedName>
</protein>
<evidence type="ECO:0000256" key="1">
    <source>
        <dbReference type="SAM" id="MobiDB-lite"/>
    </source>
</evidence>